<feature type="repeat" description="ARM" evidence="1">
    <location>
        <begin position="785"/>
        <end position="820"/>
    </location>
</feature>
<evidence type="ECO:0000313" key="4">
    <source>
        <dbReference type="Proteomes" id="UP000041254"/>
    </source>
</evidence>
<evidence type="ECO:0000313" key="3">
    <source>
        <dbReference type="EMBL" id="CEM36404.1"/>
    </source>
</evidence>
<protein>
    <submittedName>
        <fullName evidence="3">Uncharacterized protein</fullName>
    </submittedName>
</protein>
<feature type="compositionally biased region" description="Acidic residues" evidence="2">
    <location>
        <begin position="942"/>
        <end position="952"/>
    </location>
</feature>
<dbReference type="Gene3D" id="1.25.10.10">
    <property type="entry name" value="Leucine-rich Repeat Variant"/>
    <property type="match status" value="2"/>
</dbReference>
<dbReference type="OMA" id="NEDICCE"/>
<dbReference type="InterPro" id="IPR016024">
    <property type="entry name" value="ARM-type_fold"/>
</dbReference>
<dbReference type="AlphaFoldDB" id="A0A0G4GZH2"/>
<feature type="region of interest" description="Disordered" evidence="2">
    <location>
        <begin position="90"/>
        <end position="116"/>
    </location>
</feature>
<dbReference type="EMBL" id="CDMY01000887">
    <property type="protein sequence ID" value="CEM36404.1"/>
    <property type="molecule type" value="Genomic_DNA"/>
</dbReference>
<dbReference type="STRING" id="1169540.A0A0G4GZH2"/>
<gene>
    <name evidence="3" type="ORF">Vbra_10491</name>
</gene>
<name>A0A0G4GZH2_VITBC</name>
<dbReference type="InterPro" id="IPR038905">
    <property type="entry name" value="ARMC2"/>
</dbReference>
<reference evidence="3 4" key="1">
    <citation type="submission" date="2014-11" db="EMBL/GenBank/DDBJ databases">
        <authorList>
            <person name="Zhu J."/>
            <person name="Qi W."/>
            <person name="Song R."/>
        </authorList>
    </citation>
    <scope>NUCLEOTIDE SEQUENCE [LARGE SCALE GENOMIC DNA]</scope>
</reference>
<sequence length="971" mass="106633">MRSSAVDFGTFDEDGSDDPMIKQIRRSTIAHTIKEARAYASLAKPSRPYTPLVDRSLFQPSLDMGLGDGPRPSSSYSLHHLNMLKETFAESRRGSGSATTLGSIPEAVPEFPPALSSGDGVDILTLDDENEFITETHRRHSVGGIGVGGPRRDSMAKSIVTEEPLPRPRSRTGSLTEHGFLESTESHTGHTRRREKKHSKRSSAAPPASEASSPPQVTPVPPSEPRGARPDSRRQSRSSRQVVADEWDEQFDVVMEKLHQLVVSEPPQLCSEELTGEMSERLWDLVKDLKSGCGSPHRCGGQAEQLLRAVMGLLDLKHEKGMFRLCRCALELLLMEEARDAIGGRGLEAGLINTVKVLLKLSKDDKNDARFRDEDIFAPLLAILSRHSPAAMAGNDEGTMLPPPSLSSDGDHELRVFVAGVLKNVTSHDAANQAAMVQQGAIKTFADLLKKTHFAGSAREAQLLIQITGTLRNLAVSSKHHKQFVMHDVLAALTGLMPLFQTSPELLLNISRLLSKLSLTNTCCEILSQNDAHVKQTAKCLGSHMDHGQLVVRLSFVLGNLTAKSDRARIQLMFDCQGSALLGALLHRYLQLDRKIRLIEGPEGKEKLRGADREEVEDVLVKVIRLLANVCINTSVGTMAAATSALVEPLLEVMGSKKVQQHEELILNAVAALTNLLYYDSPSNILFESNNKRLLCTLFRPLLLDTTNPEALMETARALGNLSRHQDVRLMLQESRIDEALVLLLDHTYRDLVYYITGVLVNLAADHDCSQRLLSTDCADADGIGLIPRLVELIRDAARERDAELVGLACKVLTNLALDRHLQWDPSDLEILHAQLSCLETTLRNWDKREGGDGGDDNGGWVHDAESLVKTSSSKDNVDAASKETALAPVEALLTLVQQLRQAVPVPTFPCPASACALKFGAESELLGHVEREHHELFLKEEENEGNEGDTDDQPRPQQKQEEEEESMEGS</sequence>
<dbReference type="PROSITE" id="PS50176">
    <property type="entry name" value="ARM_REPEAT"/>
    <property type="match status" value="1"/>
</dbReference>
<feature type="compositionally biased region" description="Low complexity" evidence="2">
    <location>
        <begin position="202"/>
        <end position="215"/>
    </location>
</feature>
<dbReference type="OrthoDB" id="432403at2759"/>
<evidence type="ECO:0000256" key="1">
    <source>
        <dbReference type="PROSITE-ProRule" id="PRU00259"/>
    </source>
</evidence>
<dbReference type="Proteomes" id="UP000041254">
    <property type="component" value="Unassembled WGS sequence"/>
</dbReference>
<feature type="region of interest" description="Disordered" evidence="2">
    <location>
        <begin position="159"/>
        <end position="243"/>
    </location>
</feature>
<dbReference type="InterPro" id="IPR011989">
    <property type="entry name" value="ARM-like"/>
</dbReference>
<dbReference type="SUPFAM" id="SSF48371">
    <property type="entry name" value="ARM repeat"/>
    <property type="match status" value="2"/>
</dbReference>
<feature type="compositionally biased region" description="Basic residues" evidence="2">
    <location>
        <begin position="189"/>
        <end position="201"/>
    </location>
</feature>
<dbReference type="InterPro" id="IPR000225">
    <property type="entry name" value="Armadillo"/>
</dbReference>
<dbReference type="SMART" id="SM00185">
    <property type="entry name" value="ARM"/>
    <property type="match status" value="7"/>
</dbReference>
<organism evidence="3 4">
    <name type="scientific">Vitrella brassicaformis (strain CCMP3155)</name>
    <dbReference type="NCBI Taxonomy" id="1169540"/>
    <lineage>
        <taxon>Eukaryota</taxon>
        <taxon>Sar</taxon>
        <taxon>Alveolata</taxon>
        <taxon>Colpodellida</taxon>
        <taxon>Vitrellaceae</taxon>
        <taxon>Vitrella</taxon>
    </lineage>
</organism>
<keyword evidence="4" id="KW-1185">Reference proteome</keyword>
<dbReference type="PANTHER" id="PTHR21356">
    <property type="entry name" value="ARMADILLO REPEAT CONTAINING 2"/>
    <property type="match status" value="1"/>
</dbReference>
<feature type="region of interest" description="Disordered" evidence="2">
    <location>
        <begin position="935"/>
        <end position="971"/>
    </location>
</feature>
<dbReference type="GO" id="GO:0044782">
    <property type="term" value="P:cilium organization"/>
    <property type="evidence" value="ECO:0007669"/>
    <property type="project" value="TreeGrafter"/>
</dbReference>
<evidence type="ECO:0000256" key="2">
    <source>
        <dbReference type="SAM" id="MobiDB-lite"/>
    </source>
</evidence>
<dbReference type="InParanoid" id="A0A0G4GZH2"/>
<feature type="compositionally biased region" description="Acidic residues" evidence="2">
    <location>
        <begin position="962"/>
        <end position="971"/>
    </location>
</feature>
<accession>A0A0G4GZH2</accession>
<dbReference type="VEuPathDB" id="CryptoDB:Vbra_10491"/>
<proteinExistence type="predicted"/>
<dbReference type="PANTHER" id="PTHR21356:SF1">
    <property type="entry name" value="ARMADILLO REPEAT-CONTAINING PROTEIN 2"/>
    <property type="match status" value="1"/>
</dbReference>